<evidence type="ECO:0000256" key="9">
    <source>
        <dbReference type="ARBA" id="ARBA00022989"/>
    </source>
</evidence>
<dbReference type="PROSITE" id="PS00107">
    <property type="entry name" value="PROTEIN_KINASE_ATP"/>
    <property type="match status" value="1"/>
</dbReference>
<evidence type="ECO:0000256" key="8">
    <source>
        <dbReference type="ARBA" id="ARBA00022840"/>
    </source>
</evidence>
<evidence type="ECO:0000256" key="1">
    <source>
        <dbReference type="ARBA" id="ARBA00004479"/>
    </source>
</evidence>
<feature type="region of interest" description="Disordered" evidence="13">
    <location>
        <begin position="583"/>
        <end position="605"/>
    </location>
</feature>
<keyword evidence="6 12" id="KW-0547">Nucleotide-binding</keyword>
<feature type="compositionally biased region" description="Low complexity" evidence="13">
    <location>
        <begin position="591"/>
        <end position="602"/>
    </location>
</feature>
<evidence type="ECO:0000256" key="10">
    <source>
        <dbReference type="ARBA" id="ARBA00023136"/>
    </source>
</evidence>
<dbReference type="SUPFAM" id="SSF56112">
    <property type="entry name" value="Protein kinase-like (PK-like)"/>
    <property type="match status" value="1"/>
</dbReference>
<dbReference type="Pfam" id="PF13947">
    <property type="entry name" value="GUB_WAK_bind"/>
    <property type="match status" value="1"/>
</dbReference>
<proteinExistence type="predicted"/>
<dbReference type="PROSITE" id="PS50011">
    <property type="entry name" value="PROTEIN_KINASE_DOM"/>
    <property type="match status" value="1"/>
</dbReference>
<gene>
    <name evidence="17" type="primary">Vigan.03G175100</name>
    <name evidence="17" type="ORF">VIGAN_03175100</name>
</gene>
<sequence>MAKSSTLSLHGYGILITLMLFHKLIPIKGSSYHDDCGELSCGPNQPPIRFPFQLVKGIHECAHRGYCLYCTQENNTMLFLPTIKLQVEYIDYQTLQIYLKDPNNCLPKTLLNHYNPFNDHYFTVSSSLSFFDCSSVGYRQLRNSYGSYQDMISCPIYVTDSQASVLEWDLTFCSKMFDVTAPVSAFDMLQNKLTLTWSKPACTACEAQGKRCKWKNNSTEVIECFDCYNERGLQKRITDFRSFIVSTTVIVGSVLLGLLVIVAFKSFRYFRKKEEDQARVDKFLEDYRAEKPTRFTYADVKRITGGFKEKLGEGAHGAVFRGKLSNEILVAVKIINNSDGDGNEFINEVGIMGKIHHINVIRLLGFCAEGIHRALVYNLFPKGSLQSFIFPPDDKDHFLGWEKMQHIALGIAKGIEYLHQGCNNPIVHFDINPRNVLLDDNFTPKISDFGLAKLCSKNPSLVSMTAARGTLGYIAPEVFSRNFGNVSYKSDIYSYGMLLLEMVGGRKNVDMSSPQNIHVLYPDWIHNLVDGDIHIQVEDEDHVKIAKKLAIVGLWCIQWQPVNRPSMKSVIQMLETKEVDQLTVPPNPFHSTNSTTASLNSTRRPLELEAIQE</sequence>
<dbReference type="EMBL" id="AP015036">
    <property type="protein sequence ID" value="BAT81851.1"/>
    <property type="molecule type" value="Genomic_DNA"/>
</dbReference>
<evidence type="ECO:0000256" key="14">
    <source>
        <dbReference type="SAM" id="Phobius"/>
    </source>
</evidence>
<dbReference type="Gene3D" id="3.30.200.20">
    <property type="entry name" value="Phosphorylase Kinase, domain 1"/>
    <property type="match status" value="1"/>
</dbReference>
<dbReference type="GO" id="GO:0004674">
    <property type="term" value="F:protein serine/threonine kinase activity"/>
    <property type="evidence" value="ECO:0007669"/>
    <property type="project" value="UniProtKB-KW"/>
</dbReference>
<dbReference type="Proteomes" id="UP000291084">
    <property type="component" value="Chromosome 3"/>
</dbReference>
<dbReference type="InterPro" id="IPR017441">
    <property type="entry name" value="Protein_kinase_ATP_BS"/>
</dbReference>
<evidence type="ECO:0000256" key="15">
    <source>
        <dbReference type="SAM" id="SignalP"/>
    </source>
</evidence>
<comment type="subcellular location">
    <subcellularLocation>
        <location evidence="1">Membrane</location>
        <topology evidence="1">Single-pass type I membrane protein</topology>
    </subcellularLocation>
</comment>
<feature type="domain" description="Protein kinase" evidence="16">
    <location>
        <begin position="305"/>
        <end position="590"/>
    </location>
</feature>
<keyword evidence="9 14" id="KW-1133">Transmembrane helix</keyword>
<dbReference type="AlphaFoldDB" id="A0A0S3RMR3"/>
<protein>
    <recommendedName>
        <fullName evidence="16">Protein kinase domain-containing protein</fullName>
    </recommendedName>
</protein>
<organism evidence="17 18">
    <name type="scientific">Vigna angularis var. angularis</name>
    <dbReference type="NCBI Taxonomy" id="157739"/>
    <lineage>
        <taxon>Eukaryota</taxon>
        <taxon>Viridiplantae</taxon>
        <taxon>Streptophyta</taxon>
        <taxon>Embryophyta</taxon>
        <taxon>Tracheophyta</taxon>
        <taxon>Spermatophyta</taxon>
        <taxon>Magnoliopsida</taxon>
        <taxon>eudicotyledons</taxon>
        <taxon>Gunneridae</taxon>
        <taxon>Pentapetalae</taxon>
        <taxon>rosids</taxon>
        <taxon>fabids</taxon>
        <taxon>Fabales</taxon>
        <taxon>Fabaceae</taxon>
        <taxon>Papilionoideae</taxon>
        <taxon>50 kb inversion clade</taxon>
        <taxon>NPAAA clade</taxon>
        <taxon>indigoferoid/millettioid clade</taxon>
        <taxon>Phaseoleae</taxon>
        <taxon>Vigna</taxon>
    </lineage>
</organism>
<dbReference type="FunFam" id="1.10.510.10:FF:000590">
    <property type="entry name" value="PR5-like receptor kinase"/>
    <property type="match status" value="1"/>
</dbReference>
<feature type="signal peptide" evidence="15">
    <location>
        <begin position="1"/>
        <end position="29"/>
    </location>
</feature>
<keyword evidence="8 12" id="KW-0067">ATP-binding</keyword>
<evidence type="ECO:0000256" key="12">
    <source>
        <dbReference type="PROSITE-ProRule" id="PRU10141"/>
    </source>
</evidence>
<dbReference type="FunFam" id="3.30.200.20:FF:000178">
    <property type="entry name" value="serine/threonine-protein kinase PBS1-like"/>
    <property type="match status" value="1"/>
</dbReference>
<feature type="chain" id="PRO_5006617220" description="Protein kinase domain-containing protein" evidence="15">
    <location>
        <begin position="30"/>
        <end position="613"/>
    </location>
</feature>
<evidence type="ECO:0000313" key="18">
    <source>
        <dbReference type="Proteomes" id="UP000291084"/>
    </source>
</evidence>
<dbReference type="GO" id="GO:0030247">
    <property type="term" value="F:polysaccharide binding"/>
    <property type="evidence" value="ECO:0007669"/>
    <property type="project" value="InterPro"/>
</dbReference>
<reference evidence="17 18" key="1">
    <citation type="journal article" date="2015" name="Sci. Rep.">
        <title>The power of single molecule real-time sequencing technology in the de novo assembly of a eukaryotic genome.</title>
        <authorList>
            <person name="Sakai H."/>
            <person name="Naito K."/>
            <person name="Ogiso-Tanaka E."/>
            <person name="Takahashi Y."/>
            <person name="Iseki K."/>
            <person name="Muto C."/>
            <person name="Satou K."/>
            <person name="Teruya K."/>
            <person name="Shiroma A."/>
            <person name="Shimoji M."/>
            <person name="Hirano T."/>
            <person name="Itoh T."/>
            <person name="Kaga A."/>
            <person name="Tomooka N."/>
        </authorList>
    </citation>
    <scope>NUCLEOTIDE SEQUENCE [LARGE SCALE GENOMIC DNA]</scope>
    <source>
        <strain evidence="18">cv. Shumari</strain>
    </source>
</reference>
<feature type="binding site" evidence="12">
    <location>
        <position position="333"/>
    </location>
    <ligand>
        <name>ATP</name>
        <dbReference type="ChEBI" id="CHEBI:30616"/>
    </ligand>
</feature>
<dbReference type="GO" id="GO:0016020">
    <property type="term" value="C:membrane"/>
    <property type="evidence" value="ECO:0007669"/>
    <property type="project" value="UniProtKB-SubCell"/>
</dbReference>
<evidence type="ECO:0000256" key="5">
    <source>
        <dbReference type="ARBA" id="ARBA00022729"/>
    </source>
</evidence>
<evidence type="ECO:0000313" key="17">
    <source>
        <dbReference type="EMBL" id="BAT81851.1"/>
    </source>
</evidence>
<keyword evidence="3" id="KW-0808">Transferase</keyword>
<dbReference type="InterPro" id="IPR011009">
    <property type="entry name" value="Kinase-like_dom_sf"/>
</dbReference>
<dbReference type="Gene3D" id="1.10.510.10">
    <property type="entry name" value="Transferase(Phosphotransferase) domain 1"/>
    <property type="match status" value="1"/>
</dbReference>
<dbReference type="InterPro" id="IPR025287">
    <property type="entry name" value="WAK_GUB"/>
</dbReference>
<keyword evidence="7" id="KW-0418">Kinase</keyword>
<dbReference type="OrthoDB" id="547665at2759"/>
<keyword evidence="18" id="KW-1185">Reference proteome</keyword>
<evidence type="ECO:0000256" key="3">
    <source>
        <dbReference type="ARBA" id="ARBA00022679"/>
    </source>
</evidence>
<accession>A0A0S3RMR3</accession>
<dbReference type="GO" id="GO:0005524">
    <property type="term" value="F:ATP binding"/>
    <property type="evidence" value="ECO:0007669"/>
    <property type="project" value="UniProtKB-UniRule"/>
</dbReference>
<evidence type="ECO:0000256" key="11">
    <source>
        <dbReference type="ARBA" id="ARBA00023180"/>
    </source>
</evidence>
<dbReference type="Pfam" id="PF00069">
    <property type="entry name" value="Pkinase"/>
    <property type="match status" value="1"/>
</dbReference>
<keyword evidence="5 15" id="KW-0732">Signal</keyword>
<evidence type="ECO:0000256" key="6">
    <source>
        <dbReference type="ARBA" id="ARBA00022741"/>
    </source>
</evidence>
<evidence type="ECO:0000256" key="2">
    <source>
        <dbReference type="ARBA" id="ARBA00022527"/>
    </source>
</evidence>
<evidence type="ECO:0000256" key="13">
    <source>
        <dbReference type="SAM" id="MobiDB-lite"/>
    </source>
</evidence>
<keyword evidence="4 14" id="KW-0812">Transmembrane</keyword>
<feature type="transmembrane region" description="Helical" evidence="14">
    <location>
        <begin position="243"/>
        <end position="264"/>
    </location>
</feature>
<name>A0A0S3RMR3_PHAAN</name>
<keyword evidence="2" id="KW-0723">Serine/threonine-protein kinase</keyword>
<dbReference type="InterPro" id="IPR000719">
    <property type="entry name" value="Prot_kinase_dom"/>
</dbReference>
<evidence type="ECO:0000256" key="7">
    <source>
        <dbReference type="ARBA" id="ARBA00022777"/>
    </source>
</evidence>
<dbReference type="PANTHER" id="PTHR27009">
    <property type="entry name" value="RUST RESISTANCE KINASE LR10-RELATED"/>
    <property type="match status" value="1"/>
</dbReference>
<evidence type="ECO:0000256" key="4">
    <source>
        <dbReference type="ARBA" id="ARBA00022692"/>
    </source>
</evidence>
<dbReference type="InterPro" id="IPR045874">
    <property type="entry name" value="LRK10/LRL21-25-like"/>
</dbReference>
<keyword evidence="11" id="KW-0325">Glycoprotein</keyword>
<evidence type="ECO:0000259" key="16">
    <source>
        <dbReference type="PROSITE" id="PS50011"/>
    </source>
</evidence>
<keyword evidence="10 14" id="KW-0472">Membrane</keyword>